<accession>A0AAW9K8N7</accession>
<keyword evidence="1" id="KW-1133">Transmembrane helix</keyword>
<keyword evidence="1" id="KW-0812">Transmembrane</keyword>
<evidence type="ECO:0000256" key="1">
    <source>
        <dbReference type="SAM" id="Phobius"/>
    </source>
</evidence>
<sequence length="162" mass="19029">MEFGSVADWVNIFITIFGFGFTIVLFFRETRRKLKITLISRTGFLIYTIYNDSWVNSEIQEIVLYAYQSNKSRDHYLLNSPGNEEIIELPQHRTKREEVDTEVVSRFFYGELQDPPLDIYKSTKFQLVVTDITGKKFKSNMCIQEIPTNLSNLNESVYDRNS</sequence>
<proteinExistence type="predicted"/>
<evidence type="ECO:0000313" key="3">
    <source>
        <dbReference type="Proteomes" id="UP001290462"/>
    </source>
</evidence>
<reference evidence="2" key="1">
    <citation type="submission" date="2023-08" db="EMBL/GenBank/DDBJ databases">
        <title>Genomic characterization of piscicolin 126 produced by Carnobacterium maltaromaticum CM22 strain isolated from salmon (Salmo salar).</title>
        <authorList>
            <person name="Gonzalez-Gragera E."/>
            <person name="Garcia-Lopez J.D."/>
            <person name="Teso-Perez C."/>
            <person name="Gimenez-Hernandez I."/>
            <person name="Peralta-Sanchez J.M."/>
            <person name="Valdivia E."/>
            <person name="Montalban-Lopez M."/>
            <person name="Martin-Platero A.M."/>
            <person name="Banos A."/>
            <person name="Martinez-Bueno M."/>
        </authorList>
    </citation>
    <scope>NUCLEOTIDE SEQUENCE</scope>
    <source>
        <strain evidence="2">CM22</strain>
    </source>
</reference>
<keyword evidence="1" id="KW-0472">Membrane</keyword>
<protein>
    <submittedName>
        <fullName evidence="2">Uncharacterized protein</fullName>
    </submittedName>
</protein>
<evidence type="ECO:0000313" key="2">
    <source>
        <dbReference type="EMBL" id="MDZ5759842.1"/>
    </source>
</evidence>
<dbReference type="Proteomes" id="UP001290462">
    <property type="component" value="Unassembled WGS sequence"/>
</dbReference>
<comment type="caution">
    <text evidence="2">The sequence shown here is derived from an EMBL/GenBank/DDBJ whole genome shotgun (WGS) entry which is preliminary data.</text>
</comment>
<name>A0AAW9K8N7_CARML</name>
<feature type="transmembrane region" description="Helical" evidence="1">
    <location>
        <begin position="6"/>
        <end position="27"/>
    </location>
</feature>
<dbReference type="EMBL" id="JAVBVO010000004">
    <property type="protein sequence ID" value="MDZ5759842.1"/>
    <property type="molecule type" value="Genomic_DNA"/>
</dbReference>
<organism evidence="2 3">
    <name type="scientific">Carnobacterium maltaromaticum</name>
    <name type="common">Carnobacterium piscicola</name>
    <dbReference type="NCBI Taxonomy" id="2751"/>
    <lineage>
        <taxon>Bacteria</taxon>
        <taxon>Bacillati</taxon>
        <taxon>Bacillota</taxon>
        <taxon>Bacilli</taxon>
        <taxon>Lactobacillales</taxon>
        <taxon>Carnobacteriaceae</taxon>
        <taxon>Carnobacterium</taxon>
    </lineage>
</organism>
<gene>
    <name evidence="2" type="ORF">RAK27_14365</name>
</gene>
<dbReference type="RefSeq" id="WP_322809452.1">
    <property type="nucleotide sequence ID" value="NZ_JAVBVO010000004.1"/>
</dbReference>
<dbReference type="AlphaFoldDB" id="A0AAW9K8N7"/>